<organism evidence="8 9">
    <name type="scientific">Phialocephala subalpina</name>
    <dbReference type="NCBI Taxonomy" id="576137"/>
    <lineage>
        <taxon>Eukaryota</taxon>
        <taxon>Fungi</taxon>
        <taxon>Dikarya</taxon>
        <taxon>Ascomycota</taxon>
        <taxon>Pezizomycotina</taxon>
        <taxon>Leotiomycetes</taxon>
        <taxon>Helotiales</taxon>
        <taxon>Mollisiaceae</taxon>
        <taxon>Phialocephala</taxon>
        <taxon>Phialocephala fortinii species complex</taxon>
    </lineage>
</organism>
<feature type="domain" description="Endoplasmic reticulum vesicle transporter C-terminal" evidence="6">
    <location>
        <begin position="227"/>
        <end position="302"/>
    </location>
</feature>
<evidence type="ECO:0000313" key="9">
    <source>
        <dbReference type="Proteomes" id="UP000184330"/>
    </source>
</evidence>
<dbReference type="STRING" id="576137.A0A1L7WJS2"/>
<evidence type="ECO:0000256" key="2">
    <source>
        <dbReference type="ARBA" id="ARBA00022692"/>
    </source>
</evidence>
<dbReference type="PANTHER" id="PTHR10984:SF81">
    <property type="entry name" value="ER-DERIVED VESICLES PROTEIN ERV41"/>
    <property type="match status" value="1"/>
</dbReference>
<dbReference type="GO" id="GO:0005789">
    <property type="term" value="C:endoplasmic reticulum membrane"/>
    <property type="evidence" value="ECO:0007669"/>
    <property type="project" value="UniProtKB-SubCell"/>
</dbReference>
<comment type="similarity">
    <text evidence="5">Belongs to the ERGIC family.</text>
</comment>
<keyword evidence="5" id="KW-0931">ER-Golgi transport</keyword>
<proteinExistence type="inferred from homology"/>
<name>A0A1L7WJS2_9HELO</name>
<dbReference type="InterPro" id="IPR012936">
    <property type="entry name" value="Erv_C"/>
</dbReference>
<sequence>MNGFAQHGLDEDAFGEKRGNIVQAFDAFPKAKPQYVTKTSGGGKWTVAMLIVSGWLILSELSRWWAGHETHTFAVEKGVGHDLQINLDITIPMQCPDIHINVQDAAGDRILAGDKLKRDPTNWKQWVDGAGVHRLGKDSEGRLITGEGFHEHEEGFGEEHVHDIVAMAGGKRQKFAKTPKLKWGPPGGDSCRIYGSLGVNKVQGDFHITARGHGYQEFAAAHLDHSVPTVYSVDSTTYGSRTVFTNQYAVTEQSHIVGERAVPGIFFKYDIEPMLLTVEESRDSFLRFVVKVVNVFSGVLVAGHWGFTLTEWATSVWGRRQRRKSEGVLNGRAHENVD</sequence>
<keyword evidence="5" id="KW-0256">Endoplasmic reticulum</keyword>
<accession>A0A1L7WJS2</accession>
<comment type="function">
    <text evidence="5">Plays a role in transport between endoplasmic reticulum and Golgi.</text>
</comment>
<dbReference type="GO" id="GO:0000139">
    <property type="term" value="C:Golgi membrane"/>
    <property type="evidence" value="ECO:0007669"/>
    <property type="project" value="UniProtKB-SubCell"/>
</dbReference>
<evidence type="ECO:0000259" key="7">
    <source>
        <dbReference type="Pfam" id="PF13850"/>
    </source>
</evidence>
<dbReference type="InterPro" id="IPR045888">
    <property type="entry name" value="Erv"/>
</dbReference>
<dbReference type="OrthoDB" id="5541786at2759"/>
<evidence type="ECO:0000313" key="8">
    <source>
        <dbReference type="EMBL" id="CZR53029.1"/>
    </source>
</evidence>
<dbReference type="EMBL" id="FJOG01000003">
    <property type="protein sequence ID" value="CZR53029.1"/>
    <property type="molecule type" value="Genomic_DNA"/>
</dbReference>
<keyword evidence="9" id="KW-1185">Reference proteome</keyword>
<evidence type="ECO:0000259" key="6">
    <source>
        <dbReference type="Pfam" id="PF07970"/>
    </source>
</evidence>
<comment type="subcellular location">
    <subcellularLocation>
        <location evidence="5">Endoplasmic reticulum membrane</location>
        <topology evidence="5">Multi-pass membrane protein</topology>
    </subcellularLocation>
    <subcellularLocation>
        <location evidence="5">Endoplasmic reticulum-Golgi intermediate compartment membrane</location>
        <topology evidence="5">Multi-pass membrane protein</topology>
    </subcellularLocation>
    <subcellularLocation>
        <location evidence="5">Golgi apparatus membrane</location>
        <topology evidence="5">Multi-pass membrane protein</topology>
    </subcellularLocation>
    <subcellularLocation>
        <location evidence="1">Membrane</location>
    </subcellularLocation>
</comment>
<dbReference type="Pfam" id="PF13850">
    <property type="entry name" value="ERGIC_N"/>
    <property type="match status" value="1"/>
</dbReference>
<dbReference type="Proteomes" id="UP000184330">
    <property type="component" value="Unassembled WGS sequence"/>
</dbReference>
<evidence type="ECO:0000256" key="1">
    <source>
        <dbReference type="ARBA" id="ARBA00004370"/>
    </source>
</evidence>
<evidence type="ECO:0000256" key="3">
    <source>
        <dbReference type="ARBA" id="ARBA00022989"/>
    </source>
</evidence>
<keyword evidence="4" id="KW-0472">Membrane</keyword>
<dbReference type="Pfam" id="PF07970">
    <property type="entry name" value="COPIIcoated_ERV"/>
    <property type="match status" value="1"/>
</dbReference>
<dbReference type="GO" id="GO:0033116">
    <property type="term" value="C:endoplasmic reticulum-Golgi intermediate compartment membrane"/>
    <property type="evidence" value="ECO:0007669"/>
    <property type="project" value="UniProtKB-SubCell"/>
</dbReference>
<keyword evidence="3" id="KW-1133">Transmembrane helix</keyword>
<gene>
    <name evidence="8" type="ORF">PAC_02907</name>
</gene>
<dbReference type="PANTHER" id="PTHR10984">
    <property type="entry name" value="ENDOPLASMIC RETICULUM-GOLGI INTERMEDIATE COMPARTMENT PROTEIN"/>
    <property type="match status" value="1"/>
</dbReference>
<protein>
    <recommendedName>
        <fullName evidence="5">Endoplasmic reticulum-Golgi intermediate compartment protein</fullName>
    </recommendedName>
</protein>
<evidence type="ECO:0000256" key="4">
    <source>
        <dbReference type="ARBA" id="ARBA00023136"/>
    </source>
</evidence>
<dbReference type="GO" id="GO:0006890">
    <property type="term" value="P:retrograde vesicle-mediated transport, Golgi to endoplasmic reticulum"/>
    <property type="evidence" value="ECO:0007669"/>
    <property type="project" value="TreeGrafter"/>
</dbReference>
<evidence type="ECO:0000256" key="5">
    <source>
        <dbReference type="RuleBase" id="RU369013"/>
    </source>
</evidence>
<keyword evidence="5" id="KW-0813">Transport</keyword>
<dbReference type="InterPro" id="IPR039542">
    <property type="entry name" value="Erv_N"/>
</dbReference>
<feature type="domain" description="Endoplasmic reticulum vesicle transporter N-terminal" evidence="7">
    <location>
        <begin position="23"/>
        <end position="110"/>
    </location>
</feature>
<keyword evidence="2" id="KW-0812">Transmembrane</keyword>
<reference evidence="8 9" key="1">
    <citation type="submission" date="2016-03" db="EMBL/GenBank/DDBJ databases">
        <authorList>
            <person name="Ploux O."/>
        </authorList>
    </citation>
    <scope>NUCLEOTIDE SEQUENCE [LARGE SCALE GENOMIC DNA]</scope>
    <source>
        <strain evidence="8 9">UAMH 11012</strain>
    </source>
</reference>
<dbReference type="AlphaFoldDB" id="A0A1L7WJS2"/>
<keyword evidence="5" id="KW-0333">Golgi apparatus</keyword>
<dbReference type="GO" id="GO:0030134">
    <property type="term" value="C:COPII-coated ER to Golgi transport vesicle"/>
    <property type="evidence" value="ECO:0007669"/>
    <property type="project" value="TreeGrafter"/>
</dbReference>
<dbReference type="GO" id="GO:0006888">
    <property type="term" value="P:endoplasmic reticulum to Golgi vesicle-mediated transport"/>
    <property type="evidence" value="ECO:0007669"/>
    <property type="project" value="UniProtKB-UniRule"/>
</dbReference>